<evidence type="ECO:0000313" key="1">
    <source>
        <dbReference type="EMBL" id="KKK51578.1"/>
    </source>
</evidence>
<feature type="non-terminal residue" evidence="1">
    <location>
        <position position="1"/>
    </location>
</feature>
<organism evidence="1">
    <name type="scientific">marine sediment metagenome</name>
    <dbReference type="NCBI Taxonomy" id="412755"/>
    <lineage>
        <taxon>unclassified sequences</taxon>
        <taxon>metagenomes</taxon>
        <taxon>ecological metagenomes</taxon>
    </lineage>
</organism>
<gene>
    <name evidence="1" type="ORF">LCGC14_3113570</name>
</gene>
<comment type="caution">
    <text evidence="1">The sequence shown here is derived from an EMBL/GenBank/DDBJ whole genome shotgun (WGS) entry which is preliminary data.</text>
</comment>
<sequence>THYGGQELQYYWVINKRLSGFTFTFRSWLAHRRFWKAYGPLPEGPDIYNTERIYNERVRETEGPEITYAGNVQLTHPWSHIGETACSGEGVG</sequence>
<reference evidence="1" key="1">
    <citation type="journal article" date="2015" name="Nature">
        <title>Complex archaea that bridge the gap between prokaryotes and eukaryotes.</title>
        <authorList>
            <person name="Spang A."/>
            <person name="Saw J.H."/>
            <person name="Jorgensen S.L."/>
            <person name="Zaremba-Niedzwiedzka K."/>
            <person name="Martijn J."/>
            <person name="Lind A.E."/>
            <person name="van Eijk R."/>
            <person name="Schleper C."/>
            <person name="Guy L."/>
            <person name="Ettema T.J."/>
        </authorList>
    </citation>
    <scope>NUCLEOTIDE SEQUENCE</scope>
</reference>
<dbReference type="EMBL" id="LAZR01067443">
    <property type="protein sequence ID" value="KKK51578.1"/>
    <property type="molecule type" value="Genomic_DNA"/>
</dbReference>
<name>A0A0F8W4S7_9ZZZZ</name>
<accession>A0A0F8W4S7</accession>
<dbReference type="AlphaFoldDB" id="A0A0F8W4S7"/>
<proteinExistence type="predicted"/>
<protein>
    <submittedName>
        <fullName evidence="1">Uncharacterized protein</fullName>
    </submittedName>
</protein>